<dbReference type="AlphaFoldDB" id="A0AAN8XHQ3"/>
<feature type="region of interest" description="Disordered" evidence="1">
    <location>
        <begin position="135"/>
        <end position="154"/>
    </location>
</feature>
<evidence type="ECO:0000313" key="2">
    <source>
        <dbReference type="EMBL" id="KAK7084690.1"/>
    </source>
</evidence>
<evidence type="ECO:0000256" key="1">
    <source>
        <dbReference type="SAM" id="MobiDB-lite"/>
    </source>
</evidence>
<gene>
    <name evidence="2" type="ORF">SK128_011924</name>
</gene>
<evidence type="ECO:0000313" key="3">
    <source>
        <dbReference type="Proteomes" id="UP001381693"/>
    </source>
</evidence>
<protein>
    <submittedName>
        <fullName evidence="2">Uncharacterized protein</fullName>
    </submittedName>
</protein>
<name>A0AAN8XHQ3_HALRR</name>
<sequence>MYRSTCELRGSKAPTLREPDEREKGPQSDNVSDGDSSKENSLIDEQNNLDSTSVLIKGAAGSPAVPRSPWGHTLMPRSRRGSYGDNIDENLSPDRMNMTSNSPLLSPSKSNVPWNDVSFAAEVLSPGFTGRVVRAAHASSPRSPREARRQYPTAQERYVRAGVLPNVRLGGRAKAVLTPRRTPASPLIPLSRSPSAFSSSLSSDFLSSATP</sequence>
<keyword evidence="3" id="KW-1185">Reference proteome</keyword>
<accession>A0AAN8XHQ3</accession>
<feature type="non-terminal residue" evidence="2">
    <location>
        <position position="211"/>
    </location>
</feature>
<feature type="compositionally biased region" description="Low complexity" evidence="1">
    <location>
        <begin position="189"/>
        <end position="211"/>
    </location>
</feature>
<feature type="compositionally biased region" description="Low complexity" evidence="1">
    <location>
        <begin position="100"/>
        <end position="110"/>
    </location>
</feature>
<proteinExistence type="predicted"/>
<feature type="compositionally biased region" description="Polar residues" evidence="1">
    <location>
        <begin position="27"/>
        <end position="54"/>
    </location>
</feature>
<dbReference type="EMBL" id="JAXCGZ010002007">
    <property type="protein sequence ID" value="KAK7084690.1"/>
    <property type="molecule type" value="Genomic_DNA"/>
</dbReference>
<feature type="compositionally biased region" description="Basic and acidic residues" evidence="1">
    <location>
        <begin position="15"/>
        <end position="26"/>
    </location>
</feature>
<reference evidence="2 3" key="1">
    <citation type="submission" date="2023-11" db="EMBL/GenBank/DDBJ databases">
        <title>Halocaridina rubra genome assembly.</title>
        <authorList>
            <person name="Smith C."/>
        </authorList>
    </citation>
    <scope>NUCLEOTIDE SEQUENCE [LARGE SCALE GENOMIC DNA]</scope>
    <source>
        <strain evidence="2">EP-1</strain>
        <tissue evidence="2">Whole</tissue>
    </source>
</reference>
<comment type="caution">
    <text evidence="2">The sequence shown here is derived from an EMBL/GenBank/DDBJ whole genome shotgun (WGS) entry which is preliminary data.</text>
</comment>
<feature type="region of interest" description="Disordered" evidence="1">
    <location>
        <begin position="175"/>
        <end position="211"/>
    </location>
</feature>
<dbReference type="Proteomes" id="UP001381693">
    <property type="component" value="Unassembled WGS sequence"/>
</dbReference>
<feature type="region of interest" description="Disordered" evidence="1">
    <location>
        <begin position="1"/>
        <end position="110"/>
    </location>
</feature>
<organism evidence="2 3">
    <name type="scientific">Halocaridina rubra</name>
    <name type="common">Hawaiian red shrimp</name>
    <dbReference type="NCBI Taxonomy" id="373956"/>
    <lineage>
        <taxon>Eukaryota</taxon>
        <taxon>Metazoa</taxon>
        <taxon>Ecdysozoa</taxon>
        <taxon>Arthropoda</taxon>
        <taxon>Crustacea</taxon>
        <taxon>Multicrustacea</taxon>
        <taxon>Malacostraca</taxon>
        <taxon>Eumalacostraca</taxon>
        <taxon>Eucarida</taxon>
        <taxon>Decapoda</taxon>
        <taxon>Pleocyemata</taxon>
        <taxon>Caridea</taxon>
        <taxon>Atyoidea</taxon>
        <taxon>Atyidae</taxon>
        <taxon>Halocaridina</taxon>
    </lineage>
</organism>